<keyword evidence="2" id="KW-1185">Reference proteome</keyword>
<reference evidence="1 2" key="1">
    <citation type="submission" date="2020-08" db="EMBL/GenBank/DDBJ databases">
        <title>Genomic Encyclopedia of Type Strains, Phase IV (KMG-IV): sequencing the most valuable type-strain genomes for metagenomic binning, comparative biology and taxonomic classification.</title>
        <authorList>
            <person name="Goeker M."/>
        </authorList>
    </citation>
    <scope>NUCLEOTIDE SEQUENCE [LARGE SCALE GENOMIC DNA]</scope>
    <source>
        <strain evidence="1 2">DSM 26718</strain>
    </source>
</reference>
<dbReference type="Proteomes" id="UP000532746">
    <property type="component" value="Unassembled WGS sequence"/>
</dbReference>
<evidence type="ECO:0000313" key="2">
    <source>
        <dbReference type="Proteomes" id="UP000532746"/>
    </source>
</evidence>
<protein>
    <recommendedName>
        <fullName evidence="3">HEPN domain-containing protein</fullName>
    </recommendedName>
</protein>
<dbReference type="RefSeq" id="WP_183404620.1">
    <property type="nucleotide sequence ID" value="NZ_JACHGG010000005.1"/>
</dbReference>
<evidence type="ECO:0008006" key="3">
    <source>
        <dbReference type="Google" id="ProtNLM"/>
    </source>
</evidence>
<name>A0A7W9T529_9BACT</name>
<gene>
    <name evidence="1" type="ORF">HNQ93_003418</name>
</gene>
<proteinExistence type="predicted"/>
<organism evidence="1 2">
    <name type="scientific">Hymenobacter luteus</name>
    <dbReference type="NCBI Taxonomy" id="1411122"/>
    <lineage>
        <taxon>Bacteria</taxon>
        <taxon>Pseudomonadati</taxon>
        <taxon>Bacteroidota</taxon>
        <taxon>Cytophagia</taxon>
        <taxon>Cytophagales</taxon>
        <taxon>Hymenobacteraceae</taxon>
        <taxon>Hymenobacter</taxon>
    </lineage>
</organism>
<sequence>MKQEKQKMNSAHMLAANANEFHQVGYGLAARIKSALVTKGFEVMVPAAVNFSLASELYLKAVHTMTGRPAAEIHKLWELFRTLPEFLRIQFENKYKEAIDANQIKPLEILPNGNAQIDNIETLLLKHNDSFVQWRYVHEIKKTNHTYSFDFPRMHIFCQVLNEHTCSLMGNRQFKVATLPPSPDYSI</sequence>
<dbReference type="EMBL" id="JACHGG010000005">
    <property type="protein sequence ID" value="MBB6060544.1"/>
    <property type="molecule type" value="Genomic_DNA"/>
</dbReference>
<evidence type="ECO:0000313" key="1">
    <source>
        <dbReference type="EMBL" id="MBB6060544.1"/>
    </source>
</evidence>
<accession>A0A7W9T529</accession>
<comment type="caution">
    <text evidence="1">The sequence shown here is derived from an EMBL/GenBank/DDBJ whole genome shotgun (WGS) entry which is preliminary data.</text>
</comment>
<dbReference type="AlphaFoldDB" id="A0A7W9T529"/>